<dbReference type="SMART" id="SM00320">
    <property type="entry name" value="WD40"/>
    <property type="match status" value="7"/>
</dbReference>
<proteinExistence type="predicted"/>
<reference evidence="5" key="1">
    <citation type="submission" date="2021-01" db="EMBL/GenBank/DDBJ databases">
        <authorList>
            <person name="Corre E."/>
            <person name="Pelletier E."/>
            <person name="Niang G."/>
            <person name="Scheremetjew M."/>
            <person name="Finn R."/>
            <person name="Kale V."/>
            <person name="Holt S."/>
            <person name="Cochrane G."/>
            <person name="Meng A."/>
            <person name="Brown T."/>
            <person name="Cohen L."/>
        </authorList>
    </citation>
    <scope>NUCLEOTIDE SEQUENCE</scope>
    <source>
        <strain evidence="5">WS</strain>
    </source>
</reference>
<sequence>MSLRTPLVFFNNAPQLTPSTSHLTHLHLIIGTSQGPCVLFHIAESKFSQMKPSVTSLGKLHVQHEREKQERLEREERGISANEILKGSGIVRHDSDDRDEATLISIPPLSSSSSSSKSSSSNIAPFSIMHGHEARVTAITTCIYDYSLCACSLSVDGTLCVWNLADGRCMAMQAFLLNFEPQSCATLPGKHHIAVAGSQMQIEIVDLKKLQVMKVLEGHREWIQALDAGMLRGSFNSRRFLVRNNSGSLSSDDEMSNVKSLRIESESEPQSLDAAILLSAGRDASLKYWTYRRNSVAANPASSTSQASTIGRWNPTPIISIPTEIVDPVQICHSKDWSAIVVVSEYQWDLYGFQGAKPLFSVDAPPDKHLRGAKFITNQHFLVYTDDGLALIYKIPHMDSKISIQDFLRTVQENDEILAKREALAMKQEKRKSRPSTPALGAIPLSVSTSSLDSRHSSNPPSPLPSGISSFNDEGFQTNSRNSLQDLTNSFLNVFKRKKSVDLTVDTSSTPSQQRQYDLSRQASASSLGGGSDTKPIDLSSPASSTYRQSRSVEPSPSLLSTPPPLTPMIPSGSGIALDASCEELPQKHFHYDESSIAVLGPTLIKTLDPPTTDDGDNQYLWSVSKKFIMRGDSQGVYQLWSILRDPAFPTNSEDNINIEIREHGSTSLADGWPEARTVQNPTGQAKKETRITASHFMLDKDRAPKLIHGFEDGAVSVMPSVSTEKPFTFQAHESKVTALLLCFDSQRDQRVLITGAEDATIKMWEIHPTEAKLVNTFYVHSESVTVLFSPPDSVRKRLNNGFCSIGEDGSVVLFSLKRREVIHILGGHSSEVVSVYWRPDLDYVLVRCTDGFVFVWNLSTGLLERRLAGLLSHELIEQAEGVGGSMRSCVVLGFSRKTAFIKKSRGFLESLSLVINDNEPDIQLLILSVRRTVGYINTKSKSIRHNLVNHTIDASSHALTSALGYILQYGKSNALQLLRKTLNMESPYPPAYIGLKGAGDTYSLIVPKASMKSHPFKFSPVLSALHTISCISILNALSKIPELKQVCSACRKYYLHDMPSDYDSFEDPSFLFCAQFLKDTSKEVQSAARSVMSAVLKRMPLDNAKALAEKLSNFFLDSNALMSTNARKQNVIVALAVLAYKVPKAVDGRIASITGKGLLEIMEYGGSQHTTAIALLGEGYVVWQYYVADPANLMRQLFHIALPLLSGDTVDPNTSKSLLAQAALDAFVDVANVDPKLYVDFCSEYLNNAQQSPPLMVNAVLASMEPVMRDHPACLVPHLVPITSLLLRVLDPHFPQVRKNAFTVSRKILKLLVEKYPMISFNQNKQRFAVGNVDGVIVIYDLKTASKWQHFEAHRGPITALAISHQGSLIASYCVHDYTCRLWNLDGSGILNLMGVSSRSLHVYEVSTANPEISTEEVLECVAMEWDKDQNYFTLVPGRGLQPLACPLKR</sequence>
<evidence type="ECO:0000313" key="5">
    <source>
        <dbReference type="EMBL" id="CAD9077987.1"/>
    </source>
</evidence>
<dbReference type="Pfam" id="PF00400">
    <property type="entry name" value="WD40"/>
    <property type="match status" value="4"/>
</dbReference>
<keyword evidence="1 3" id="KW-0853">WD repeat</keyword>
<dbReference type="InterPro" id="IPR001680">
    <property type="entry name" value="WD40_rpt"/>
</dbReference>
<dbReference type="PROSITE" id="PS00678">
    <property type="entry name" value="WD_REPEATS_1"/>
    <property type="match status" value="1"/>
</dbReference>
<feature type="compositionally biased region" description="Polar residues" evidence="4">
    <location>
        <begin position="541"/>
        <end position="553"/>
    </location>
</feature>
<dbReference type="PANTHER" id="PTHR44099:SF4">
    <property type="entry name" value="RABCONNECTIN-3B, ISOFORM A"/>
    <property type="match status" value="1"/>
</dbReference>
<dbReference type="InterPro" id="IPR049916">
    <property type="entry name" value="WDR72-like"/>
</dbReference>
<feature type="region of interest" description="Disordered" evidence="4">
    <location>
        <begin position="502"/>
        <end position="575"/>
    </location>
</feature>
<dbReference type="InterPro" id="IPR016024">
    <property type="entry name" value="ARM-type_fold"/>
</dbReference>
<dbReference type="InterPro" id="IPR036322">
    <property type="entry name" value="WD40_repeat_dom_sf"/>
</dbReference>
<evidence type="ECO:0000256" key="4">
    <source>
        <dbReference type="SAM" id="MobiDB-lite"/>
    </source>
</evidence>
<evidence type="ECO:0008006" key="6">
    <source>
        <dbReference type="Google" id="ProtNLM"/>
    </source>
</evidence>
<dbReference type="PROSITE" id="PS50294">
    <property type="entry name" value="WD_REPEATS_REGION"/>
    <property type="match status" value="1"/>
</dbReference>
<dbReference type="InterPro" id="IPR011989">
    <property type="entry name" value="ARM-like"/>
</dbReference>
<dbReference type="InterPro" id="IPR015943">
    <property type="entry name" value="WD40/YVTN_repeat-like_dom_sf"/>
</dbReference>
<dbReference type="Gene3D" id="1.25.10.10">
    <property type="entry name" value="Leucine-rich Repeat Variant"/>
    <property type="match status" value="1"/>
</dbReference>
<evidence type="ECO:0000256" key="2">
    <source>
        <dbReference type="ARBA" id="ARBA00022737"/>
    </source>
</evidence>
<feature type="compositionally biased region" description="Polar residues" evidence="4">
    <location>
        <begin position="467"/>
        <end position="480"/>
    </location>
</feature>
<protein>
    <recommendedName>
        <fullName evidence="6">Guanine nucleotide-binding protein subunit beta-like protein</fullName>
    </recommendedName>
</protein>
<evidence type="ECO:0000256" key="1">
    <source>
        <dbReference type="ARBA" id="ARBA00022574"/>
    </source>
</evidence>
<evidence type="ECO:0000256" key="3">
    <source>
        <dbReference type="PROSITE-ProRule" id="PRU00221"/>
    </source>
</evidence>
<feature type="repeat" description="WD" evidence="3">
    <location>
        <begin position="730"/>
        <end position="775"/>
    </location>
</feature>
<dbReference type="Gene3D" id="2.130.10.10">
    <property type="entry name" value="YVTN repeat-like/Quinoprotein amine dehydrogenase"/>
    <property type="match status" value="3"/>
</dbReference>
<dbReference type="SUPFAM" id="SSF48371">
    <property type="entry name" value="ARM repeat"/>
    <property type="match status" value="1"/>
</dbReference>
<dbReference type="GO" id="GO:0005737">
    <property type="term" value="C:cytoplasm"/>
    <property type="evidence" value="ECO:0007669"/>
    <property type="project" value="TreeGrafter"/>
</dbReference>
<keyword evidence="2" id="KW-0677">Repeat</keyword>
<dbReference type="InterPro" id="IPR019775">
    <property type="entry name" value="WD40_repeat_CS"/>
</dbReference>
<feature type="region of interest" description="Disordered" evidence="4">
    <location>
        <begin position="427"/>
        <end position="480"/>
    </location>
</feature>
<feature type="compositionally biased region" description="Polar residues" evidence="4">
    <location>
        <begin position="505"/>
        <end position="527"/>
    </location>
</feature>
<organism evidence="5">
    <name type="scientific">Percolomonas cosmopolitus</name>
    <dbReference type="NCBI Taxonomy" id="63605"/>
    <lineage>
        <taxon>Eukaryota</taxon>
        <taxon>Discoba</taxon>
        <taxon>Heterolobosea</taxon>
        <taxon>Tetramitia</taxon>
        <taxon>Eutetramitia</taxon>
        <taxon>Percolomonadidae</taxon>
        <taxon>Percolomonas</taxon>
    </lineage>
</organism>
<dbReference type="PROSITE" id="PS50082">
    <property type="entry name" value="WD_REPEATS_2"/>
    <property type="match status" value="2"/>
</dbReference>
<dbReference type="EMBL" id="HBGD01001488">
    <property type="protein sequence ID" value="CAD9077987.1"/>
    <property type="molecule type" value="Transcribed_RNA"/>
</dbReference>
<dbReference type="SUPFAM" id="SSF50978">
    <property type="entry name" value="WD40 repeat-like"/>
    <property type="match status" value="3"/>
</dbReference>
<name>A0A7S1KLS2_9EUKA</name>
<gene>
    <name evidence="5" type="ORF">PCOS0759_LOCUS1219</name>
</gene>
<dbReference type="PANTHER" id="PTHR44099">
    <property type="entry name" value="RABCONNECTIN-3B, ISOFORM A"/>
    <property type="match status" value="1"/>
</dbReference>
<feature type="repeat" description="WD" evidence="3">
    <location>
        <begin position="826"/>
        <end position="867"/>
    </location>
</feature>
<accession>A0A7S1KLS2</accession>